<name>A0A1L9PUW1_ASPVE</name>
<dbReference type="GO" id="GO:0005874">
    <property type="term" value="C:microtubule"/>
    <property type="evidence" value="ECO:0007669"/>
    <property type="project" value="TreeGrafter"/>
</dbReference>
<dbReference type="FunFam" id="3.40.50.300:FF:001425">
    <property type="entry name" value="Dynamin GTPase, putative"/>
    <property type="match status" value="1"/>
</dbReference>
<dbReference type="GO" id="GO:0008017">
    <property type="term" value="F:microtubule binding"/>
    <property type="evidence" value="ECO:0007669"/>
    <property type="project" value="TreeGrafter"/>
</dbReference>
<evidence type="ECO:0000256" key="2">
    <source>
        <dbReference type="ARBA" id="ARBA00023134"/>
    </source>
</evidence>
<dbReference type="PANTHER" id="PTHR11566">
    <property type="entry name" value="DYNAMIN"/>
    <property type="match status" value="1"/>
</dbReference>
<evidence type="ECO:0000259" key="4">
    <source>
        <dbReference type="PROSITE" id="PS51388"/>
    </source>
</evidence>
<evidence type="ECO:0000256" key="3">
    <source>
        <dbReference type="SAM" id="MobiDB-lite"/>
    </source>
</evidence>
<dbReference type="AlphaFoldDB" id="A0A1L9PUW1"/>
<dbReference type="SUPFAM" id="SSF52540">
    <property type="entry name" value="P-loop containing nucleoside triphosphate hydrolases"/>
    <property type="match status" value="1"/>
</dbReference>
<evidence type="ECO:0000256" key="1">
    <source>
        <dbReference type="ARBA" id="ARBA00022741"/>
    </source>
</evidence>
<feature type="domain" description="Dynamin-type G" evidence="5">
    <location>
        <begin position="34"/>
        <end position="327"/>
    </location>
</feature>
<dbReference type="OrthoDB" id="415706at2759"/>
<dbReference type="Proteomes" id="UP000184073">
    <property type="component" value="Unassembled WGS sequence"/>
</dbReference>
<proteinExistence type="predicted"/>
<sequence length="717" mass="80904">MAEQQDLESVSTSLADPALLEKFDKLFACNVGEYVSLPQLIAVGDQSSGKSSVLEGLTGLPFPRDSTLCTRFATQIVFRRAAGQITRRIRASIKPAPNSTPDCVSRLKAWSKPDMTTLERKAFSNMIHEVHSVMGVRSREDQSNPTFSRHVFRIDISGPDEDHLAVIDVPGIFKSVTPGVTTKNDIEIVRTMVQDYMKNPRSIILAVVPANVDAATQEVIERAREVDPEGQRTLGVLTKPDLVDRGAEQQVIDLISGRAMPLKHGWVLVRNLGKSELAIGDKAREEVEEELRTRGGWSSIPRDRYGIQSLRERLQETVTENARREFPMVRLDINKKLREAKAALHALGHERAHRSQQIDFLLDIVAKFQEIMGNALRGNYGADGIFDKLKRLRLATIVVDRNEQFKSDMVQLGHVYRFHNEAETSFQSPSASPKHSSSAESQVTTRKVETRLDVNDNLMEPELLIAPVADDIYKWLESEYRSSRGFEVGTFNTSLLPTVMRRQSKKWKSISLGYISDIVAVVNTFIVSVLTDLCGDPRISRGLLSIMTDGLHRAYSKAVKHTIFLLENERSDSLMSLHQSFTDTLQSRPEAKMQKLITEKTFHAGSMGKVARVDDIKAVMPISDSQEYMVRQVHDILQSYYHIARARLIDNVCIQSTNYYLLNGPNSPMKLLSPTFVYRLSDQELEDIAGEDPVIHRQRLRLCREIEDLETARRILL</sequence>
<dbReference type="EMBL" id="KV878132">
    <property type="protein sequence ID" value="OJJ05216.1"/>
    <property type="molecule type" value="Genomic_DNA"/>
</dbReference>
<dbReference type="GeneID" id="63731235"/>
<gene>
    <name evidence="6" type="ORF">ASPVEDRAFT_64373</name>
</gene>
<dbReference type="InterPro" id="IPR001401">
    <property type="entry name" value="Dynamin_GTPase"/>
</dbReference>
<dbReference type="PRINTS" id="PR00195">
    <property type="entry name" value="DYNAMIN"/>
</dbReference>
<accession>A0A1L9PUW1</accession>
<dbReference type="Gene3D" id="3.40.50.300">
    <property type="entry name" value="P-loop containing nucleotide triphosphate hydrolases"/>
    <property type="match status" value="1"/>
</dbReference>
<protein>
    <recommendedName>
        <fullName evidence="8">GED domain-containing protein</fullName>
    </recommendedName>
</protein>
<dbReference type="Pfam" id="PF00350">
    <property type="entry name" value="Dynamin_N"/>
    <property type="match status" value="1"/>
</dbReference>
<dbReference type="CDD" id="cd08771">
    <property type="entry name" value="DLP_1"/>
    <property type="match status" value="1"/>
</dbReference>
<dbReference type="SMART" id="SM00053">
    <property type="entry name" value="DYNc"/>
    <property type="match status" value="1"/>
</dbReference>
<feature type="domain" description="GED" evidence="4">
    <location>
        <begin position="630"/>
        <end position="717"/>
    </location>
</feature>
<dbReference type="GO" id="GO:0048312">
    <property type="term" value="P:intracellular distribution of mitochondria"/>
    <property type="evidence" value="ECO:0007669"/>
    <property type="project" value="TreeGrafter"/>
</dbReference>
<dbReference type="RefSeq" id="XP_040670978.1">
    <property type="nucleotide sequence ID" value="XM_040815724.1"/>
</dbReference>
<dbReference type="GO" id="GO:0006897">
    <property type="term" value="P:endocytosis"/>
    <property type="evidence" value="ECO:0007669"/>
    <property type="project" value="TreeGrafter"/>
</dbReference>
<dbReference type="InterPro" id="IPR030381">
    <property type="entry name" value="G_DYNAMIN_dom"/>
</dbReference>
<dbReference type="GO" id="GO:0000266">
    <property type="term" value="P:mitochondrial fission"/>
    <property type="evidence" value="ECO:0007669"/>
    <property type="project" value="TreeGrafter"/>
</dbReference>
<dbReference type="InterPro" id="IPR027417">
    <property type="entry name" value="P-loop_NTPase"/>
</dbReference>
<dbReference type="GO" id="GO:0005739">
    <property type="term" value="C:mitochondrion"/>
    <property type="evidence" value="ECO:0007669"/>
    <property type="project" value="TreeGrafter"/>
</dbReference>
<dbReference type="InterPro" id="IPR022812">
    <property type="entry name" value="Dynamin"/>
</dbReference>
<evidence type="ECO:0000313" key="6">
    <source>
        <dbReference type="EMBL" id="OJJ05216.1"/>
    </source>
</evidence>
<keyword evidence="7" id="KW-1185">Reference proteome</keyword>
<evidence type="ECO:0008006" key="8">
    <source>
        <dbReference type="Google" id="ProtNLM"/>
    </source>
</evidence>
<dbReference type="PANTHER" id="PTHR11566:SF215">
    <property type="entry name" value="DYNAMIN GTPASE"/>
    <property type="match status" value="1"/>
</dbReference>
<feature type="compositionally biased region" description="Low complexity" evidence="3">
    <location>
        <begin position="426"/>
        <end position="442"/>
    </location>
</feature>
<dbReference type="InterPro" id="IPR020850">
    <property type="entry name" value="GED_dom"/>
</dbReference>
<evidence type="ECO:0000313" key="7">
    <source>
        <dbReference type="Proteomes" id="UP000184073"/>
    </source>
</evidence>
<dbReference type="PROSITE" id="PS51718">
    <property type="entry name" value="G_DYNAMIN_2"/>
    <property type="match status" value="1"/>
</dbReference>
<dbReference type="Pfam" id="PF01031">
    <property type="entry name" value="Dynamin_M"/>
    <property type="match status" value="1"/>
</dbReference>
<dbReference type="PROSITE" id="PS51388">
    <property type="entry name" value="GED"/>
    <property type="match status" value="1"/>
</dbReference>
<dbReference type="InterPro" id="IPR000375">
    <property type="entry name" value="Dynamin_stalk"/>
</dbReference>
<keyword evidence="1" id="KW-0547">Nucleotide-binding</keyword>
<dbReference type="InterPro" id="IPR045063">
    <property type="entry name" value="Dynamin_N"/>
</dbReference>
<dbReference type="STRING" id="1036611.A0A1L9PUW1"/>
<keyword evidence="2" id="KW-0342">GTP-binding</keyword>
<dbReference type="VEuPathDB" id="FungiDB:ASPVEDRAFT_64373"/>
<dbReference type="GO" id="GO:0016020">
    <property type="term" value="C:membrane"/>
    <property type="evidence" value="ECO:0007669"/>
    <property type="project" value="TreeGrafter"/>
</dbReference>
<feature type="region of interest" description="Disordered" evidence="3">
    <location>
        <begin position="426"/>
        <end position="446"/>
    </location>
</feature>
<dbReference type="GO" id="GO:0005525">
    <property type="term" value="F:GTP binding"/>
    <property type="evidence" value="ECO:0007669"/>
    <property type="project" value="InterPro"/>
</dbReference>
<dbReference type="GO" id="GO:0003924">
    <property type="term" value="F:GTPase activity"/>
    <property type="evidence" value="ECO:0007669"/>
    <property type="project" value="InterPro"/>
</dbReference>
<evidence type="ECO:0000259" key="5">
    <source>
        <dbReference type="PROSITE" id="PS51718"/>
    </source>
</evidence>
<reference evidence="7" key="1">
    <citation type="journal article" date="2017" name="Genome Biol.">
        <title>Comparative genomics reveals high biological diversity and specific adaptations in the industrially and medically important fungal genus Aspergillus.</title>
        <authorList>
            <person name="de Vries R.P."/>
            <person name="Riley R."/>
            <person name="Wiebenga A."/>
            <person name="Aguilar-Osorio G."/>
            <person name="Amillis S."/>
            <person name="Uchima C.A."/>
            <person name="Anderluh G."/>
            <person name="Asadollahi M."/>
            <person name="Askin M."/>
            <person name="Barry K."/>
            <person name="Battaglia E."/>
            <person name="Bayram O."/>
            <person name="Benocci T."/>
            <person name="Braus-Stromeyer S.A."/>
            <person name="Caldana C."/>
            <person name="Canovas D."/>
            <person name="Cerqueira G.C."/>
            <person name="Chen F."/>
            <person name="Chen W."/>
            <person name="Choi C."/>
            <person name="Clum A."/>
            <person name="Dos Santos R.A."/>
            <person name="Damasio A.R."/>
            <person name="Diallinas G."/>
            <person name="Emri T."/>
            <person name="Fekete E."/>
            <person name="Flipphi M."/>
            <person name="Freyberg S."/>
            <person name="Gallo A."/>
            <person name="Gournas C."/>
            <person name="Habgood R."/>
            <person name="Hainaut M."/>
            <person name="Harispe M.L."/>
            <person name="Henrissat B."/>
            <person name="Hilden K.S."/>
            <person name="Hope R."/>
            <person name="Hossain A."/>
            <person name="Karabika E."/>
            <person name="Karaffa L."/>
            <person name="Karanyi Z."/>
            <person name="Krasevec N."/>
            <person name="Kuo A."/>
            <person name="Kusch H."/>
            <person name="LaButti K."/>
            <person name="Lagendijk E.L."/>
            <person name="Lapidus A."/>
            <person name="Levasseur A."/>
            <person name="Lindquist E."/>
            <person name="Lipzen A."/>
            <person name="Logrieco A.F."/>
            <person name="MacCabe A."/>
            <person name="Maekelae M.R."/>
            <person name="Malavazi I."/>
            <person name="Melin P."/>
            <person name="Meyer V."/>
            <person name="Mielnichuk N."/>
            <person name="Miskei M."/>
            <person name="Molnar A.P."/>
            <person name="Mule G."/>
            <person name="Ngan C.Y."/>
            <person name="Orejas M."/>
            <person name="Orosz E."/>
            <person name="Ouedraogo J.P."/>
            <person name="Overkamp K.M."/>
            <person name="Park H.-S."/>
            <person name="Perrone G."/>
            <person name="Piumi F."/>
            <person name="Punt P.J."/>
            <person name="Ram A.F."/>
            <person name="Ramon A."/>
            <person name="Rauscher S."/>
            <person name="Record E."/>
            <person name="Riano-Pachon D.M."/>
            <person name="Robert V."/>
            <person name="Roehrig J."/>
            <person name="Ruller R."/>
            <person name="Salamov A."/>
            <person name="Salih N.S."/>
            <person name="Samson R.A."/>
            <person name="Sandor E."/>
            <person name="Sanguinetti M."/>
            <person name="Schuetze T."/>
            <person name="Sepcic K."/>
            <person name="Shelest E."/>
            <person name="Sherlock G."/>
            <person name="Sophianopoulou V."/>
            <person name="Squina F.M."/>
            <person name="Sun H."/>
            <person name="Susca A."/>
            <person name="Todd R.B."/>
            <person name="Tsang A."/>
            <person name="Unkles S.E."/>
            <person name="van de Wiele N."/>
            <person name="van Rossen-Uffink D."/>
            <person name="Oliveira J.V."/>
            <person name="Vesth T.C."/>
            <person name="Visser J."/>
            <person name="Yu J.-H."/>
            <person name="Zhou M."/>
            <person name="Andersen M.R."/>
            <person name="Archer D.B."/>
            <person name="Baker S.E."/>
            <person name="Benoit I."/>
            <person name="Brakhage A.A."/>
            <person name="Braus G.H."/>
            <person name="Fischer R."/>
            <person name="Frisvad J.C."/>
            <person name="Goldman G.H."/>
            <person name="Houbraken J."/>
            <person name="Oakley B."/>
            <person name="Pocsi I."/>
            <person name="Scazzocchio C."/>
            <person name="Seiboth B."/>
            <person name="vanKuyk P.A."/>
            <person name="Wortman J."/>
            <person name="Dyer P.S."/>
            <person name="Grigoriev I.V."/>
        </authorList>
    </citation>
    <scope>NUCLEOTIDE SEQUENCE [LARGE SCALE GENOMIC DNA]</scope>
    <source>
        <strain evidence="7">CBS 583.65</strain>
    </source>
</reference>
<organism evidence="6 7">
    <name type="scientific">Aspergillus versicolor CBS 583.65</name>
    <dbReference type="NCBI Taxonomy" id="1036611"/>
    <lineage>
        <taxon>Eukaryota</taxon>
        <taxon>Fungi</taxon>
        <taxon>Dikarya</taxon>
        <taxon>Ascomycota</taxon>
        <taxon>Pezizomycotina</taxon>
        <taxon>Eurotiomycetes</taxon>
        <taxon>Eurotiomycetidae</taxon>
        <taxon>Eurotiales</taxon>
        <taxon>Aspergillaceae</taxon>
        <taxon>Aspergillus</taxon>
        <taxon>Aspergillus subgen. Nidulantes</taxon>
    </lineage>
</organism>
<dbReference type="GO" id="GO:0016559">
    <property type="term" value="P:peroxisome fission"/>
    <property type="evidence" value="ECO:0007669"/>
    <property type="project" value="TreeGrafter"/>
</dbReference>